<dbReference type="GO" id="GO:0016616">
    <property type="term" value="F:oxidoreductase activity, acting on the CH-OH group of donors, NAD or NADP as acceptor"/>
    <property type="evidence" value="ECO:0007669"/>
    <property type="project" value="UniProtKB-ARBA"/>
</dbReference>
<evidence type="ECO:0000256" key="3">
    <source>
        <dbReference type="RuleBase" id="RU000363"/>
    </source>
</evidence>
<evidence type="ECO:0008006" key="6">
    <source>
        <dbReference type="Google" id="ProtNLM"/>
    </source>
</evidence>
<protein>
    <recommendedName>
        <fullName evidence="6">Dehydrogenase/reductase SDR family member 11</fullName>
    </recommendedName>
</protein>
<dbReference type="PRINTS" id="PR00081">
    <property type="entry name" value="GDHRDH"/>
</dbReference>
<comment type="similarity">
    <text evidence="1 3">Belongs to the short-chain dehydrogenases/reductases (SDR) family.</text>
</comment>
<accession>A0A9N9MY38</accession>
<dbReference type="PRINTS" id="PR00080">
    <property type="entry name" value="SDRFAMILY"/>
</dbReference>
<dbReference type="InterPro" id="IPR036291">
    <property type="entry name" value="NAD(P)-bd_dom_sf"/>
</dbReference>
<keyword evidence="2" id="KW-0560">Oxidoreductase</keyword>
<name>A0A9N9MY38_9CUCU</name>
<evidence type="ECO:0000313" key="5">
    <source>
        <dbReference type="Proteomes" id="UP001152799"/>
    </source>
</evidence>
<evidence type="ECO:0000313" key="4">
    <source>
        <dbReference type="EMBL" id="CAG9772785.1"/>
    </source>
</evidence>
<dbReference type="FunFam" id="3.40.50.720:FF:000047">
    <property type="entry name" value="NADP-dependent L-serine/L-allo-threonine dehydrogenase"/>
    <property type="match status" value="1"/>
</dbReference>
<dbReference type="InterPro" id="IPR002347">
    <property type="entry name" value="SDR_fam"/>
</dbReference>
<organism evidence="4 5">
    <name type="scientific">Ceutorhynchus assimilis</name>
    <name type="common">cabbage seed weevil</name>
    <dbReference type="NCBI Taxonomy" id="467358"/>
    <lineage>
        <taxon>Eukaryota</taxon>
        <taxon>Metazoa</taxon>
        <taxon>Ecdysozoa</taxon>
        <taxon>Arthropoda</taxon>
        <taxon>Hexapoda</taxon>
        <taxon>Insecta</taxon>
        <taxon>Pterygota</taxon>
        <taxon>Neoptera</taxon>
        <taxon>Endopterygota</taxon>
        <taxon>Coleoptera</taxon>
        <taxon>Polyphaga</taxon>
        <taxon>Cucujiformia</taxon>
        <taxon>Curculionidae</taxon>
        <taxon>Ceutorhynchinae</taxon>
        <taxon>Ceutorhynchus</taxon>
    </lineage>
</organism>
<dbReference type="PANTHER" id="PTHR43115:SF4">
    <property type="entry name" value="DEHYDROGENASE_REDUCTASE SDR FAMILY MEMBER 11"/>
    <property type="match status" value="1"/>
</dbReference>
<dbReference type="OrthoDB" id="1933717at2759"/>
<dbReference type="InterPro" id="IPR020904">
    <property type="entry name" value="Sc_DH/Rdtase_CS"/>
</dbReference>
<evidence type="ECO:0000256" key="2">
    <source>
        <dbReference type="ARBA" id="ARBA00023002"/>
    </source>
</evidence>
<gene>
    <name evidence="4" type="ORF">CEUTPL_LOCUS13188</name>
</gene>
<dbReference type="SUPFAM" id="SSF51735">
    <property type="entry name" value="NAD(P)-binding Rossmann-fold domains"/>
    <property type="match status" value="1"/>
</dbReference>
<dbReference type="Pfam" id="PF00106">
    <property type="entry name" value="adh_short"/>
    <property type="match status" value="1"/>
</dbReference>
<evidence type="ECO:0000256" key="1">
    <source>
        <dbReference type="ARBA" id="ARBA00006484"/>
    </source>
</evidence>
<dbReference type="Gene3D" id="3.40.50.720">
    <property type="entry name" value="NAD(P)-binding Rossmann-like Domain"/>
    <property type="match status" value="1"/>
</dbReference>
<dbReference type="AlphaFoldDB" id="A0A9N9MY38"/>
<dbReference type="PROSITE" id="PS00061">
    <property type="entry name" value="ADH_SHORT"/>
    <property type="match status" value="1"/>
</dbReference>
<reference evidence="4" key="1">
    <citation type="submission" date="2022-01" db="EMBL/GenBank/DDBJ databases">
        <authorList>
            <person name="King R."/>
        </authorList>
    </citation>
    <scope>NUCLEOTIDE SEQUENCE</scope>
</reference>
<dbReference type="Proteomes" id="UP001152799">
    <property type="component" value="Chromosome 8"/>
</dbReference>
<sequence length="252" mass="27427">MSLLVDQWVGKLAVVTGASAGIGAAITKALVEAGINVVGLARRVEKVQEISKQLINPKGELYAIKCNVTDESDVKKAFEEIEKIGIVHILINNAGALLNTTLYNGNVDDWRNVLETNVMGPCIVSKEVIKIMSSNKVAGQIINMNSILGHFVYDIPNTNIYTASKHALRALTETLRLELIGVESKIKVTSLSPGPVEETDFFIRNIMGGDGKSPLKYFLKPEDVANGVLYILSTPPHFQVAELMLRPVGEPF</sequence>
<dbReference type="EMBL" id="OU892284">
    <property type="protein sequence ID" value="CAG9772785.1"/>
    <property type="molecule type" value="Genomic_DNA"/>
</dbReference>
<keyword evidence="5" id="KW-1185">Reference proteome</keyword>
<proteinExistence type="inferred from homology"/>
<dbReference type="PANTHER" id="PTHR43115">
    <property type="entry name" value="DEHYDROGENASE/REDUCTASE SDR FAMILY MEMBER 11"/>
    <property type="match status" value="1"/>
</dbReference>